<dbReference type="Proteomes" id="UP000430843">
    <property type="component" value="Unassembled WGS sequence"/>
</dbReference>
<evidence type="ECO:0000313" key="6">
    <source>
        <dbReference type="EMBL" id="KAB2664388.1"/>
    </source>
</evidence>
<comment type="similarity">
    <text evidence="1">Belongs to the LysR transcriptional regulatory family.</text>
</comment>
<dbReference type="InterPro" id="IPR036388">
    <property type="entry name" value="WH-like_DNA-bd_sf"/>
</dbReference>
<dbReference type="Gene3D" id="3.40.190.290">
    <property type="match status" value="1"/>
</dbReference>
<keyword evidence="4" id="KW-0804">Transcription</keyword>
<dbReference type="Proteomes" id="UP000481643">
    <property type="component" value="Unassembled WGS sequence"/>
</dbReference>
<dbReference type="Gene3D" id="1.10.10.10">
    <property type="entry name" value="Winged helix-like DNA-binding domain superfamily/Winged helix DNA-binding domain"/>
    <property type="match status" value="1"/>
</dbReference>
<dbReference type="InterPro" id="IPR005119">
    <property type="entry name" value="LysR_subst-bd"/>
</dbReference>
<evidence type="ECO:0000313" key="7">
    <source>
        <dbReference type="EMBL" id="KAB2687059.1"/>
    </source>
</evidence>
<keyword evidence="8" id="KW-1185">Reference proteome</keyword>
<protein>
    <submittedName>
        <fullName evidence="7">LysR family transcriptional regulator</fullName>
    </submittedName>
</protein>
<sequence length="305" mass="33163">MRFDLTDLRLFLAVADTGSITHGAAEVGLSLPAASERLRDMEATGQVLLLERGRRGVALTGAGEALVHHARAVMRQMADMHSELGLHAKAMRTAIRVAANTAAITEYLPVRLASWMADNPRIDVELKERQSSDIARSVLRGFVEIGILSDAVETTGLELVPFATDHLMLITARHHPLAEHKRVSFSDLLQEQFIGLSSGALQEHLEVQATRLGGRLKIRTRLRTFEGVGNMVAANVGIAIIPQTAARRLRKTLPIATAAIADAWAKRNLVIAVRSLEDLTAPARSFVDHLAKQVRPLAGKTVLVD</sequence>
<dbReference type="Pfam" id="PF03466">
    <property type="entry name" value="LysR_substrate"/>
    <property type="match status" value="1"/>
</dbReference>
<dbReference type="Pfam" id="PF00126">
    <property type="entry name" value="HTH_1"/>
    <property type="match status" value="1"/>
</dbReference>
<evidence type="ECO:0000313" key="8">
    <source>
        <dbReference type="Proteomes" id="UP000430843"/>
    </source>
</evidence>
<evidence type="ECO:0000256" key="1">
    <source>
        <dbReference type="ARBA" id="ARBA00009437"/>
    </source>
</evidence>
<dbReference type="GO" id="GO:0003700">
    <property type="term" value="F:DNA-binding transcription factor activity"/>
    <property type="evidence" value="ECO:0007669"/>
    <property type="project" value="InterPro"/>
</dbReference>
<dbReference type="PANTHER" id="PTHR30419">
    <property type="entry name" value="HTH-TYPE TRANSCRIPTIONAL REGULATOR YBHD"/>
    <property type="match status" value="1"/>
</dbReference>
<dbReference type="EMBL" id="WBWA01000013">
    <property type="protein sequence ID" value="KAB2664388.1"/>
    <property type="molecule type" value="Genomic_DNA"/>
</dbReference>
<dbReference type="InterPro" id="IPR036390">
    <property type="entry name" value="WH_DNA-bd_sf"/>
</dbReference>
<dbReference type="RefSeq" id="WP_151651564.1">
    <property type="nucleotide sequence ID" value="NZ_JAKVTF010000002.1"/>
</dbReference>
<dbReference type="AlphaFoldDB" id="A0A6L3YST4"/>
<proteinExistence type="inferred from homology"/>
<dbReference type="PROSITE" id="PS50931">
    <property type="entry name" value="HTH_LYSR"/>
    <property type="match status" value="1"/>
</dbReference>
<accession>A0A6L3YST4</accession>
<dbReference type="SUPFAM" id="SSF46785">
    <property type="entry name" value="Winged helix' DNA-binding domain"/>
    <property type="match status" value="1"/>
</dbReference>
<dbReference type="SUPFAM" id="SSF53850">
    <property type="entry name" value="Periplasmic binding protein-like II"/>
    <property type="match status" value="1"/>
</dbReference>
<dbReference type="GO" id="GO:0003677">
    <property type="term" value="F:DNA binding"/>
    <property type="evidence" value="ECO:0007669"/>
    <property type="project" value="UniProtKB-KW"/>
</dbReference>
<organism evidence="7 9">
    <name type="scientific">Brucella tritici</name>
    <dbReference type="NCBI Taxonomy" id="94626"/>
    <lineage>
        <taxon>Bacteria</taxon>
        <taxon>Pseudomonadati</taxon>
        <taxon>Pseudomonadota</taxon>
        <taxon>Alphaproteobacteria</taxon>
        <taxon>Hyphomicrobiales</taxon>
        <taxon>Brucellaceae</taxon>
        <taxon>Brucella/Ochrobactrum group</taxon>
        <taxon>Brucella</taxon>
    </lineage>
</organism>
<dbReference type="InterPro" id="IPR050950">
    <property type="entry name" value="HTH-type_LysR_regulators"/>
</dbReference>
<keyword evidence="3" id="KW-0238">DNA-binding</keyword>
<dbReference type="EMBL" id="WBVX01000007">
    <property type="protein sequence ID" value="KAB2687059.1"/>
    <property type="molecule type" value="Genomic_DNA"/>
</dbReference>
<feature type="domain" description="HTH lysR-type" evidence="5">
    <location>
        <begin position="3"/>
        <end position="60"/>
    </location>
</feature>
<comment type="caution">
    <text evidence="7">The sequence shown here is derived from an EMBL/GenBank/DDBJ whole genome shotgun (WGS) entry which is preliminary data.</text>
</comment>
<dbReference type="InterPro" id="IPR000847">
    <property type="entry name" value="LysR_HTH_N"/>
</dbReference>
<name>A0A6L3YST4_9HYPH</name>
<evidence type="ECO:0000256" key="4">
    <source>
        <dbReference type="ARBA" id="ARBA00023163"/>
    </source>
</evidence>
<evidence type="ECO:0000313" key="9">
    <source>
        <dbReference type="Proteomes" id="UP000481643"/>
    </source>
</evidence>
<keyword evidence="2" id="KW-0805">Transcription regulation</keyword>
<dbReference type="PANTHER" id="PTHR30419:SF2">
    <property type="entry name" value="LYSR FAMILY TRANSCRIPTIONAL REGULATOR"/>
    <property type="match status" value="1"/>
</dbReference>
<dbReference type="GO" id="GO:0005829">
    <property type="term" value="C:cytosol"/>
    <property type="evidence" value="ECO:0007669"/>
    <property type="project" value="TreeGrafter"/>
</dbReference>
<evidence type="ECO:0000256" key="3">
    <source>
        <dbReference type="ARBA" id="ARBA00023125"/>
    </source>
</evidence>
<gene>
    <name evidence="6" type="ORF">F9K91_14640</name>
    <name evidence="7" type="ORF">F9L08_08765</name>
</gene>
<evidence type="ECO:0000259" key="5">
    <source>
        <dbReference type="PROSITE" id="PS50931"/>
    </source>
</evidence>
<reference evidence="8 9" key="1">
    <citation type="submission" date="2019-09" db="EMBL/GenBank/DDBJ databases">
        <title>Taxonomic organization of the family Brucellaceae based on a phylogenomic approach.</title>
        <authorList>
            <person name="Leclercq S."/>
            <person name="Cloeckaert A."/>
            <person name="Zygmunt M.S."/>
        </authorList>
    </citation>
    <scope>NUCLEOTIDE SEQUENCE [LARGE SCALE GENOMIC DNA]</scope>
    <source>
        <strain evidence="6 8">LMG 18957</strain>
        <strain evidence="7 9">WS1830</strain>
    </source>
</reference>
<evidence type="ECO:0000256" key="2">
    <source>
        <dbReference type="ARBA" id="ARBA00023015"/>
    </source>
</evidence>